<evidence type="ECO:0000313" key="2">
    <source>
        <dbReference type="EMBL" id="KAF5241925.1"/>
    </source>
</evidence>
<comment type="caution">
    <text evidence="2">The sequence shown here is derived from an EMBL/GenBank/DDBJ whole genome shotgun (WGS) entry which is preliminary data.</text>
</comment>
<protein>
    <submittedName>
        <fullName evidence="2">Uncharacterized protein</fullName>
    </submittedName>
</protein>
<gene>
    <name evidence="2" type="ORF">FAUST_3581</name>
</gene>
<accession>A0AAN6C4I9</accession>
<name>A0AAN6C4I9_FUSAU</name>
<evidence type="ECO:0000256" key="1">
    <source>
        <dbReference type="SAM" id="MobiDB-lite"/>
    </source>
</evidence>
<dbReference type="AlphaFoldDB" id="A0AAN6C4I9"/>
<feature type="region of interest" description="Disordered" evidence="1">
    <location>
        <begin position="1"/>
        <end position="28"/>
    </location>
</feature>
<keyword evidence="3" id="KW-1185">Reference proteome</keyword>
<proteinExistence type="predicted"/>
<dbReference type="EMBL" id="JAAMOD010000089">
    <property type="protein sequence ID" value="KAF5241925.1"/>
    <property type="molecule type" value="Genomic_DNA"/>
</dbReference>
<sequence>MNDDGTALGNAENAAIIKDVRTESDDSEIPLLRSQTVSDPRTPTAESTTYIRSNVSESEILADVVSSISGPTTSRCQAPSSPLVPQPDPTEHIEVDFGDFKLSTLQVVVLTCWSVICVEERPFAPNNLDGRYSEALCHYARVVGFGIPNREEQLDPRRLWWAKLGLQHQRL</sequence>
<dbReference type="Proteomes" id="UP000537989">
    <property type="component" value="Unassembled WGS sequence"/>
</dbReference>
<evidence type="ECO:0000313" key="3">
    <source>
        <dbReference type="Proteomes" id="UP000537989"/>
    </source>
</evidence>
<reference evidence="2 3" key="1">
    <citation type="submission" date="2020-02" db="EMBL/GenBank/DDBJ databases">
        <title>Identification and distribution of gene clusters putatively required for synthesis of sphingolipid metabolism inhibitors in phylogenetically diverse species of the filamentous fungus Fusarium.</title>
        <authorList>
            <person name="Kim H.-S."/>
            <person name="Busman M."/>
            <person name="Brown D.W."/>
            <person name="Divon H."/>
            <person name="Uhlig S."/>
            <person name="Proctor R.H."/>
        </authorList>
    </citation>
    <scope>NUCLEOTIDE SEQUENCE [LARGE SCALE GENOMIC DNA]</scope>
    <source>
        <strain evidence="2 3">NRRL 2903</strain>
    </source>
</reference>
<organism evidence="2 3">
    <name type="scientific">Fusarium austroamericanum</name>
    <dbReference type="NCBI Taxonomy" id="282268"/>
    <lineage>
        <taxon>Eukaryota</taxon>
        <taxon>Fungi</taxon>
        <taxon>Dikarya</taxon>
        <taxon>Ascomycota</taxon>
        <taxon>Pezizomycotina</taxon>
        <taxon>Sordariomycetes</taxon>
        <taxon>Hypocreomycetidae</taxon>
        <taxon>Hypocreales</taxon>
        <taxon>Nectriaceae</taxon>
        <taxon>Fusarium</taxon>
    </lineage>
</organism>